<dbReference type="AlphaFoldDB" id="A0A5K1JBP1"/>
<reference evidence="1 2" key="1">
    <citation type="submission" date="2019-10" db="EMBL/GenBank/DDBJ databases">
        <authorList>
            <person name="Wolf R A."/>
        </authorList>
    </citation>
    <scope>NUCLEOTIDE SEQUENCE [LARGE SCALE GENOMIC DNA]</scope>
    <source>
        <strain evidence="1">Collinsella_aerofaciens_AK_138A</strain>
    </source>
</reference>
<name>A0A5K1JBP1_9ACTN</name>
<gene>
    <name evidence="1" type="ORF">LMKDKBCB_02216</name>
</gene>
<organism evidence="1 2">
    <name type="scientific">Collinsella aerofaciens</name>
    <dbReference type="NCBI Taxonomy" id="74426"/>
    <lineage>
        <taxon>Bacteria</taxon>
        <taxon>Bacillati</taxon>
        <taxon>Actinomycetota</taxon>
        <taxon>Coriobacteriia</taxon>
        <taxon>Coriobacteriales</taxon>
        <taxon>Coriobacteriaceae</taxon>
        <taxon>Collinsella</taxon>
    </lineage>
</organism>
<sequence length="90" mass="9663">MDSDTAYMRYLGRKVKRTMKAPDTNGFVKRRIGKVKSVSGNTVTVDFGSTSTPMPVAGLRIVKSCSSIKADDSVVVDTVDHISIVTAILA</sequence>
<dbReference type="Proteomes" id="UP000330807">
    <property type="component" value="Unassembled WGS sequence"/>
</dbReference>
<evidence type="ECO:0000313" key="1">
    <source>
        <dbReference type="EMBL" id="VWM01698.1"/>
    </source>
</evidence>
<proteinExistence type="predicted"/>
<dbReference type="RefSeq" id="WP_156064117.1">
    <property type="nucleotide sequence ID" value="NZ_CABWIH010000051.1"/>
</dbReference>
<evidence type="ECO:0000313" key="2">
    <source>
        <dbReference type="Proteomes" id="UP000330807"/>
    </source>
</evidence>
<protein>
    <submittedName>
        <fullName evidence="1">Uncharacterized protein</fullName>
    </submittedName>
</protein>
<dbReference type="EMBL" id="CABWIH010000051">
    <property type="protein sequence ID" value="VWM01698.1"/>
    <property type="molecule type" value="Genomic_DNA"/>
</dbReference>
<accession>A0A5K1JBP1</accession>